<dbReference type="AlphaFoldDB" id="A0A7C4XN99"/>
<reference evidence="1" key="1">
    <citation type="journal article" date="2020" name="mSystems">
        <title>Genome- and Community-Level Interaction Insights into Carbon Utilization and Element Cycling Functions of Hydrothermarchaeota in Hydrothermal Sediment.</title>
        <authorList>
            <person name="Zhou Z."/>
            <person name="Liu Y."/>
            <person name="Xu W."/>
            <person name="Pan J."/>
            <person name="Luo Z.H."/>
            <person name="Li M."/>
        </authorList>
    </citation>
    <scope>NUCLEOTIDE SEQUENCE [LARGE SCALE GENOMIC DNA]</scope>
    <source>
        <strain evidence="1">SpSt-417</strain>
    </source>
</reference>
<sequence>MNTRHLAAIWQAITTWVANQWIYNWVLPARVKNLLQEHPKWGVPANLLVKVMHNQINGSNGELISARIQKMAAEGEIISKENSSSAEVVYFPQI</sequence>
<comment type="caution">
    <text evidence="1">The sequence shown here is derived from an EMBL/GenBank/DDBJ whole genome shotgun (WGS) entry which is preliminary data.</text>
</comment>
<protein>
    <submittedName>
        <fullName evidence="1">Uncharacterized protein</fullName>
    </submittedName>
</protein>
<accession>A0A7C4XN99</accession>
<name>A0A7C4XN99_UNCKA</name>
<proteinExistence type="predicted"/>
<dbReference type="EMBL" id="DSRT01000051">
    <property type="protein sequence ID" value="HGW29473.1"/>
    <property type="molecule type" value="Genomic_DNA"/>
</dbReference>
<gene>
    <name evidence="1" type="ORF">ENR63_00930</name>
</gene>
<evidence type="ECO:0000313" key="1">
    <source>
        <dbReference type="EMBL" id="HGW29473.1"/>
    </source>
</evidence>
<organism evidence="1">
    <name type="scientific">candidate division WWE3 bacterium</name>
    <dbReference type="NCBI Taxonomy" id="2053526"/>
    <lineage>
        <taxon>Bacteria</taxon>
        <taxon>Katanobacteria</taxon>
    </lineage>
</organism>